<keyword evidence="4" id="KW-1185">Reference proteome</keyword>
<feature type="domain" description="T6SS Phospholipase effector Tle1-like catalytic" evidence="2">
    <location>
        <begin position="66"/>
        <end position="435"/>
    </location>
</feature>
<dbReference type="Proteomes" id="UP000295703">
    <property type="component" value="Unassembled WGS sequence"/>
</dbReference>
<gene>
    <name evidence="3" type="ORF">CTRI78_v010968</name>
</gene>
<proteinExistence type="predicted"/>
<sequence>MSPANTSSSVLWRSFPEEPTELTLQSSTSTEEDFDAIPAQTIEDVDEFQVDRCTLSASKGRQAPPKRIIICSDGTWQSSETTQKNIPSNVTRLARSIARTGSFKKDGKEETCQQVVFYNAGVGTGDGVSFAERIRQAAFGNGLVSDVIKAYHFVVMNYAPHDEILCFGFSRGAYTARAVAGLITDIGIIQPHELDDFPDLYTLYRKHRNNDSFTFRQSKAYRKWITGIRRKKGLGDLLSPDDEDDHWEQVPHNLPPEFTRVVQVVGVFDTVGALGVPGMNVPHWYNQVVGSVPGLGIDEVGFHNTALSRYIKHAFHALALDEQGRPFTPTLWHLPRGGEQCPRHRDHQRTKRALARDFRKLLSVHAAEEILSAAWEALIEREMADQLDDDVTELQQVWFPGSHINIGGGNPGILFGAPFDVEQLALISFTWMCDQISHLVQLDDERVEGIYGTSNPGTLSTLADREIESRKKLIEYSMQAQGLGLQTVVRAARWALDLAGIIRADSANNAWALGPLVDTTSLLMRLDFFGLAVSDRTPGQYNKRDFAGNGRGVTNEAIHPAAFYRKDHLAAYKPGALRNFERYPAIKEGKGGKVEYLYEWRRKQWLLTPGLTIPEYVMKPTDYISRRLAERTTGGSTFVAQLVRDYEVRMY</sequence>
<dbReference type="Pfam" id="PF09994">
    <property type="entry name" value="T6SS_Tle1-like_cat"/>
    <property type="match status" value="1"/>
</dbReference>
<protein>
    <recommendedName>
        <fullName evidence="2">T6SS Phospholipase effector Tle1-like catalytic domain-containing protein</fullName>
    </recommendedName>
</protein>
<feature type="compositionally biased region" description="Polar residues" evidence="1">
    <location>
        <begin position="1"/>
        <end position="11"/>
    </location>
</feature>
<comment type="caution">
    <text evidence="3">The sequence shown here is derived from an EMBL/GenBank/DDBJ whole genome shotgun (WGS) entry which is preliminary data.</text>
</comment>
<evidence type="ECO:0000313" key="4">
    <source>
        <dbReference type="Proteomes" id="UP000295703"/>
    </source>
</evidence>
<dbReference type="EMBL" id="RYZW01000211">
    <property type="protein sequence ID" value="TDZ37990.1"/>
    <property type="molecule type" value="Genomic_DNA"/>
</dbReference>
<accession>A0A4R8QIX5</accession>
<name>A0A4R8QIX5_COLTR</name>
<organism evidence="3 4">
    <name type="scientific">Colletotrichum trifolii</name>
    <dbReference type="NCBI Taxonomy" id="5466"/>
    <lineage>
        <taxon>Eukaryota</taxon>
        <taxon>Fungi</taxon>
        <taxon>Dikarya</taxon>
        <taxon>Ascomycota</taxon>
        <taxon>Pezizomycotina</taxon>
        <taxon>Sordariomycetes</taxon>
        <taxon>Hypocreomycetidae</taxon>
        <taxon>Glomerellales</taxon>
        <taxon>Glomerellaceae</taxon>
        <taxon>Colletotrichum</taxon>
        <taxon>Colletotrichum orbiculare species complex</taxon>
    </lineage>
</organism>
<evidence type="ECO:0000256" key="1">
    <source>
        <dbReference type="SAM" id="MobiDB-lite"/>
    </source>
</evidence>
<reference evidence="3 4" key="1">
    <citation type="submission" date="2018-12" db="EMBL/GenBank/DDBJ databases">
        <title>Genome sequence and assembly of Colletotrichum trifolii.</title>
        <authorList>
            <person name="Gan P."/>
            <person name="Shirasu K."/>
        </authorList>
    </citation>
    <scope>NUCLEOTIDE SEQUENCE [LARGE SCALE GENOMIC DNA]</scope>
    <source>
        <strain evidence="3 4">543-2</strain>
    </source>
</reference>
<feature type="region of interest" description="Disordered" evidence="1">
    <location>
        <begin position="1"/>
        <end position="33"/>
    </location>
</feature>
<dbReference type="STRING" id="5466.A0A4R8QIX5"/>
<evidence type="ECO:0000313" key="3">
    <source>
        <dbReference type="EMBL" id="TDZ37990.1"/>
    </source>
</evidence>
<dbReference type="PANTHER" id="PTHR33840">
    <property type="match status" value="1"/>
</dbReference>
<dbReference type="InterPro" id="IPR018712">
    <property type="entry name" value="Tle1-like_cat"/>
</dbReference>
<dbReference type="PANTHER" id="PTHR33840:SF16">
    <property type="entry name" value="DUF2235 DOMAIN-CONTAINING PROTEIN"/>
    <property type="match status" value="1"/>
</dbReference>
<evidence type="ECO:0000259" key="2">
    <source>
        <dbReference type="Pfam" id="PF09994"/>
    </source>
</evidence>
<dbReference type="AlphaFoldDB" id="A0A4R8QIX5"/>